<keyword evidence="3" id="KW-1185">Reference proteome</keyword>
<proteinExistence type="predicted"/>
<dbReference type="Proteomes" id="UP000053660">
    <property type="component" value="Unassembled WGS sequence"/>
</dbReference>
<evidence type="ECO:0000259" key="1">
    <source>
        <dbReference type="SMART" id="SM00014"/>
    </source>
</evidence>
<gene>
    <name evidence="2" type="ORF">OESDEN_18257</name>
</gene>
<protein>
    <submittedName>
        <fullName evidence="2">PAP2 family protein</fullName>
    </submittedName>
</protein>
<dbReference type="Gene3D" id="1.20.144.10">
    <property type="entry name" value="Phosphatidic acid phosphatase type 2/haloperoxidase"/>
    <property type="match status" value="1"/>
</dbReference>
<dbReference type="InterPro" id="IPR036938">
    <property type="entry name" value="PAP2/HPO_sf"/>
</dbReference>
<dbReference type="SMART" id="SM00014">
    <property type="entry name" value="acidPPc"/>
    <property type="match status" value="1"/>
</dbReference>
<dbReference type="PANTHER" id="PTHR14969:SF13">
    <property type="entry name" value="AT30094P"/>
    <property type="match status" value="1"/>
</dbReference>
<dbReference type="EMBL" id="KN582663">
    <property type="protein sequence ID" value="KHJ82052.1"/>
    <property type="molecule type" value="Genomic_DNA"/>
</dbReference>
<dbReference type="AlphaFoldDB" id="A0A0B1SEV3"/>
<dbReference type="OrthoDB" id="10266771at2759"/>
<accession>A0A0B1SEV3</accession>
<sequence>MWIEFTKIHKFQVNGVPWIAGSSLALVYSASAGWSPETQHQLVVLNFGLLLDLFASAAIKLTVQRPRPVYNKNDMFSFFVFRLLRRRFSTVFHFLQGTPRGLLCWPHFGWHSTPQYRFAAAGLSFIVAFSRVAMGRHYLSDALAGLALGYIEGFAALALRPSFSRWLCKILR</sequence>
<evidence type="ECO:0000313" key="2">
    <source>
        <dbReference type="EMBL" id="KHJ82052.1"/>
    </source>
</evidence>
<evidence type="ECO:0000313" key="3">
    <source>
        <dbReference type="Proteomes" id="UP000053660"/>
    </source>
</evidence>
<dbReference type="SUPFAM" id="SSF48317">
    <property type="entry name" value="Acid phosphatase/Vanadium-dependent haloperoxidase"/>
    <property type="match status" value="1"/>
</dbReference>
<feature type="domain" description="Phosphatidic acid phosphatase type 2/haloperoxidase" evidence="1">
    <location>
        <begin position="42"/>
        <end position="157"/>
    </location>
</feature>
<dbReference type="InterPro" id="IPR000326">
    <property type="entry name" value="PAP2/HPO"/>
</dbReference>
<dbReference type="Pfam" id="PF01569">
    <property type="entry name" value="PAP2"/>
    <property type="match status" value="1"/>
</dbReference>
<dbReference type="PANTHER" id="PTHR14969">
    <property type="entry name" value="SPHINGOSINE-1-PHOSPHATE PHOSPHOHYDROLASE"/>
    <property type="match status" value="1"/>
</dbReference>
<reference evidence="2 3" key="1">
    <citation type="submission" date="2014-03" db="EMBL/GenBank/DDBJ databases">
        <title>Draft genome of the hookworm Oesophagostomum dentatum.</title>
        <authorList>
            <person name="Mitreva M."/>
        </authorList>
    </citation>
    <scope>NUCLEOTIDE SEQUENCE [LARGE SCALE GENOMIC DNA]</scope>
    <source>
        <strain evidence="2 3">OD-Hann</strain>
    </source>
</reference>
<name>A0A0B1SEV3_OESDE</name>
<organism evidence="2 3">
    <name type="scientific">Oesophagostomum dentatum</name>
    <name type="common">Nodular worm</name>
    <dbReference type="NCBI Taxonomy" id="61180"/>
    <lineage>
        <taxon>Eukaryota</taxon>
        <taxon>Metazoa</taxon>
        <taxon>Ecdysozoa</taxon>
        <taxon>Nematoda</taxon>
        <taxon>Chromadorea</taxon>
        <taxon>Rhabditida</taxon>
        <taxon>Rhabditina</taxon>
        <taxon>Rhabditomorpha</taxon>
        <taxon>Strongyloidea</taxon>
        <taxon>Strongylidae</taxon>
        <taxon>Oesophagostomum</taxon>
    </lineage>
</organism>
<dbReference type="GO" id="GO:0042392">
    <property type="term" value="F:sphingosine-1-phosphate phosphatase activity"/>
    <property type="evidence" value="ECO:0007669"/>
    <property type="project" value="TreeGrafter"/>
</dbReference>